<dbReference type="GO" id="GO:0044732">
    <property type="term" value="C:mitotic spindle pole body"/>
    <property type="evidence" value="ECO:0007669"/>
    <property type="project" value="TreeGrafter"/>
</dbReference>
<dbReference type="SUPFAM" id="SSF48452">
    <property type="entry name" value="TPR-like"/>
    <property type="match status" value="2"/>
</dbReference>
<dbReference type="InterPro" id="IPR011990">
    <property type="entry name" value="TPR-like_helical_dom_sf"/>
</dbReference>
<dbReference type="PROSITE" id="PS51700">
    <property type="entry name" value="SEPARIN"/>
    <property type="match status" value="1"/>
</dbReference>
<dbReference type="GO" id="GO:0051307">
    <property type="term" value="P:meiotic chromosome separation"/>
    <property type="evidence" value="ECO:0007669"/>
    <property type="project" value="TreeGrafter"/>
</dbReference>
<evidence type="ECO:0000259" key="6">
    <source>
        <dbReference type="PROSITE" id="PS51700"/>
    </source>
</evidence>
<keyword evidence="4" id="KW-0159">Chromosome partition</keyword>
<dbReference type="InterPro" id="IPR005314">
    <property type="entry name" value="Peptidase_C50"/>
</dbReference>
<evidence type="ECO:0000256" key="3">
    <source>
        <dbReference type="ARBA" id="ARBA00022801"/>
    </source>
</evidence>
<dbReference type="PANTHER" id="PTHR12792:SF0">
    <property type="entry name" value="SEPARIN"/>
    <property type="match status" value="1"/>
</dbReference>
<feature type="region of interest" description="Disordered" evidence="5">
    <location>
        <begin position="391"/>
        <end position="410"/>
    </location>
</feature>
<dbReference type="PANTHER" id="PTHR12792">
    <property type="entry name" value="EXTRA SPINDLE POLES 1-RELATED"/>
    <property type="match status" value="1"/>
</dbReference>
<dbReference type="InterPro" id="IPR030397">
    <property type="entry name" value="SEPARIN_core_dom"/>
</dbReference>
<evidence type="ECO:0000313" key="7">
    <source>
        <dbReference type="EMBL" id="KZT09299.1"/>
    </source>
</evidence>
<feature type="compositionally biased region" description="Polar residues" evidence="5">
    <location>
        <begin position="888"/>
        <end position="902"/>
    </location>
</feature>
<dbReference type="RefSeq" id="XP_040767039.1">
    <property type="nucleotide sequence ID" value="XM_040906254.1"/>
</dbReference>
<feature type="compositionally biased region" description="Polar residues" evidence="5">
    <location>
        <begin position="391"/>
        <end position="406"/>
    </location>
</feature>
<gene>
    <name evidence="7" type="ORF">LAESUDRAFT_696004</name>
</gene>
<feature type="region of interest" description="Disordered" evidence="5">
    <location>
        <begin position="867"/>
        <end position="922"/>
    </location>
</feature>
<feature type="domain" description="Peptidase C50" evidence="6">
    <location>
        <begin position="1898"/>
        <end position="1995"/>
    </location>
</feature>
<dbReference type="EC" id="3.4.22.49" evidence="2"/>
<evidence type="ECO:0000256" key="4">
    <source>
        <dbReference type="ARBA" id="ARBA00022829"/>
    </source>
</evidence>
<keyword evidence="8" id="KW-1185">Reference proteome</keyword>
<evidence type="ECO:0000256" key="5">
    <source>
        <dbReference type="SAM" id="MobiDB-lite"/>
    </source>
</evidence>
<dbReference type="Pfam" id="PF03568">
    <property type="entry name" value="Separin_C"/>
    <property type="match status" value="1"/>
</dbReference>
<dbReference type="EMBL" id="KV427612">
    <property type="protein sequence ID" value="KZT09299.1"/>
    <property type="molecule type" value="Genomic_DNA"/>
</dbReference>
<dbReference type="GO" id="GO:0004197">
    <property type="term" value="F:cysteine-type endopeptidase activity"/>
    <property type="evidence" value="ECO:0007669"/>
    <property type="project" value="InterPro"/>
</dbReference>
<dbReference type="GO" id="GO:0072686">
    <property type="term" value="C:mitotic spindle"/>
    <property type="evidence" value="ECO:0007669"/>
    <property type="project" value="TreeGrafter"/>
</dbReference>
<dbReference type="GO" id="GO:0006508">
    <property type="term" value="P:proteolysis"/>
    <property type="evidence" value="ECO:0007669"/>
    <property type="project" value="InterPro"/>
</dbReference>
<dbReference type="OrthoDB" id="10255632at2759"/>
<proteinExistence type="predicted"/>
<protein>
    <recommendedName>
        <fullName evidence="2">separase</fullName>
        <ecNumber evidence="2">3.4.22.49</ecNumber>
    </recommendedName>
</protein>
<evidence type="ECO:0000313" key="8">
    <source>
        <dbReference type="Proteomes" id="UP000076871"/>
    </source>
</evidence>
<sequence>MSVVNSVSKALSAMLDKDNASRANKDADVESLVASARDALKTLREATPGDVDTERAASSVAGKLVSLNKVKLARQVLEDMYSALIALYKPTYKSSRTEPECFLLLLPLPSGDKPPAEVILTLIATFLLHVLTVYCCRPADIPALLSILGDDSKPSLFSWVSAFTHLHAKHHDALFTRAYSALSRAVHAPGVSALNSLTLRKFALRCLAYTRPGVVTPDMYWDHAVRWGKTYAVEESRPEDAIARTVLTLYVDLAYYVQRREDQAKWLRMDGFSRFCESWIQWASRAGNIDVLDSLTSLLRGDRLKASPRASPFSRAGSDAFQCGCTRNGRACDDHPECEQVQMSLLCSAFACATIILEHPNRIQSGDRGSRVETAVSAVQYAESFLAANSNSDSTELDSSTAGSTARDSVRRSLERLRRVAVKVLEQSSHEESQHSSTVSDSRKGAFTILKSIIDAYSRIIMKTKSEKSRRHGSTKTDIELLTPTLNTLFTLAPGGLVMRDMDSYQRVWEMLERAKELVFHHLPDVNASNSAQAESFKEGDPSIANSIRCIAGAFHNVAGVLYHADRFSHAVRFLIESCELGRMALRMHYSSRSSKVGEDGDDEVWAQLEEQLWRRWELLGVCQAKTGDRKLAYQAFIDCIKDFPFGRTSLQEDIQSTSVLSVFEQSPMVKRLGELIDRVTYRSICDFFMDPRAFSARMWFANGPLHSVLSAGLEETNCIVGALLERQAAGLGKIRWKEGVSWAIAELLKDALALYVPHEHPIRRARVLISLLETGYYVDGEDKRRRTLGSTTEEIGQEVQSLLLDMAASSDSGLSPCRSGYLVTLHLWLAFHAHRDSQQDRGHLAAVVSHAQEACKILKKLLSKGPRPSLMKRSPEVAKLKRRTATEGRSSVKSARGATSRTQRRSRLPMAKAGNSVREDVPVTPKARSALDDQLAKATYVTPPRHATLGKAREVAFDDKSKLISLMRTAAQLLGLLGQILVKVQLLNTARRVCEEYIGRYSPEYVTIALELAHDYVELGKADKAATIHNSISVVASTIELNAELRILLYLRYAEALAASGNVSKACVMYSEATALAKTTSDDEKGLPIAERIRLRAAALERSAIASRAFAMIQHARDDPSASISGLVQSLRLWNRAIDTVSRLRPSTPQKSSVEADDNPFEVKEDNPKQAQRPSDSPLGEQQAHRQPYHSKAFMDGLEWRLSESLLETFFALARAYTARGSPREAECFVQQASELARALNAPAMMSRALARRGEMLLHLGNLEEGYDVIMEAADLVADVTGPDMADIHRLRGEYSQRMKQEDAEQLYADAISMLDDLGKTFSALDGVASARNSLGGSPGVRPKEQALAPAILAAALRQHISLLRDAGDDYDALLKRLASLPLTAETKAEKTVLNARLTLDDVYSQFRADILLSSLAESALIIPIAVSARQQIVAASSTQEILYVLATAETSLWSDLKLIANRGSVPHVRDTSTSLALISALRASLGSAGENASGLIVKLIDRSIAITLRREILEAIQYKLADSVTSDDRRWNFMTPDGTPIPYCEPQRRIRANVFDDSDEEADLFAPSATMRDYWASIYAQYQPQSSESSAVAARQDFPLPSNWTVLHISVTDDKAIMFVTRQRAREEPLVFCLPLVGRRDNEGDEQLAFRDAMDELKDILRRNDEGTGQAGDIRKDDRKARAAWWAQRSALDIRLRNLLQNIEFCWFGAFKTILSAAVYEPAEDIASLRTRIDQVLATCLISKGRKQQAHIQLNDALLKCFSALPVDCPDEELEDLIYFVLDLYQFHGVPVAIAEVDIDHVVIDLRSVLKEHAMKTKDRRRPVEDSHTFLILDKNVQGIPWESLPTLRGQSVSRIPNMDFLMDRIELARRQSSTRPNAQTDGDEVPLLDRITINPRKTFYVLNPSGDLKSTEGRFVGWLKDMKAFGWRGVVGRSPSEQEVVDALTRSDLFIYLGHGGAEQYVRSSRLRHLPRCAATMLWGCSSGALRDMGDFDRIGTPYNYMLAGCPTLVANLWDVTDRDIDKFSQAVFEQLNLTTSTVDRPMAHNSRQGTSVVTAIAQARERCKLKYLTGAAPVIYGIPFYL</sequence>
<accession>A0A165FPY2</accession>
<evidence type="ECO:0000256" key="1">
    <source>
        <dbReference type="ARBA" id="ARBA00000451"/>
    </source>
</evidence>
<organism evidence="7 8">
    <name type="scientific">Laetiporus sulphureus 93-53</name>
    <dbReference type="NCBI Taxonomy" id="1314785"/>
    <lineage>
        <taxon>Eukaryota</taxon>
        <taxon>Fungi</taxon>
        <taxon>Dikarya</taxon>
        <taxon>Basidiomycota</taxon>
        <taxon>Agaricomycotina</taxon>
        <taxon>Agaricomycetes</taxon>
        <taxon>Polyporales</taxon>
        <taxon>Laetiporus</taxon>
    </lineage>
</organism>
<evidence type="ECO:0000256" key="2">
    <source>
        <dbReference type="ARBA" id="ARBA00012489"/>
    </source>
</evidence>
<dbReference type="STRING" id="1314785.A0A165FPY2"/>
<name>A0A165FPY2_9APHY</name>
<dbReference type="InParanoid" id="A0A165FPY2"/>
<dbReference type="Proteomes" id="UP000076871">
    <property type="component" value="Unassembled WGS sequence"/>
</dbReference>
<dbReference type="Gene3D" id="1.25.40.10">
    <property type="entry name" value="Tetratricopeptide repeat domain"/>
    <property type="match status" value="1"/>
</dbReference>
<comment type="catalytic activity">
    <reaction evidence="1">
        <text>All bonds known to be hydrolyzed by this endopeptidase have arginine in P1 and an acidic residue in P4. P6 is often occupied by an acidic residue or by a hydroxy-amino-acid residue, the phosphorylation of which enhances cleavage.</text>
        <dbReference type="EC" id="3.4.22.49"/>
    </reaction>
</comment>
<keyword evidence="3" id="KW-0378">Hydrolase</keyword>
<dbReference type="GeneID" id="63823283"/>
<reference evidence="7 8" key="1">
    <citation type="journal article" date="2016" name="Mol. Biol. Evol.">
        <title>Comparative Genomics of Early-Diverging Mushroom-Forming Fungi Provides Insights into the Origins of Lignocellulose Decay Capabilities.</title>
        <authorList>
            <person name="Nagy L.G."/>
            <person name="Riley R."/>
            <person name="Tritt A."/>
            <person name="Adam C."/>
            <person name="Daum C."/>
            <person name="Floudas D."/>
            <person name="Sun H."/>
            <person name="Yadav J.S."/>
            <person name="Pangilinan J."/>
            <person name="Larsson K.H."/>
            <person name="Matsuura K."/>
            <person name="Barry K."/>
            <person name="Labutti K."/>
            <person name="Kuo R."/>
            <person name="Ohm R.A."/>
            <person name="Bhattacharya S.S."/>
            <person name="Shirouzu T."/>
            <person name="Yoshinaga Y."/>
            <person name="Martin F.M."/>
            <person name="Grigoriev I.V."/>
            <person name="Hibbett D.S."/>
        </authorList>
    </citation>
    <scope>NUCLEOTIDE SEQUENCE [LARGE SCALE GENOMIC DNA]</scope>
    <source>
        <strain evidence="7 8">93-53</strain>
    </source>
</reference>
<dbReference type="GO" id="GO:0005634">
    <property type="term" value="C:nucleus"/>
    <property type="evidence" value="ECO:0007669"/>
    <property type="project" value="InterPro"/>
</dbReference>
<feature type="region of interest" description="Disordered" evidence="5">
    <location>
        <begin position="1145"/>
        <end position="1188"/>
    </location>
</feature>
<dbReference type="GO" id="GO:0005737">
    <property type="term" value="C:cytoplasm"/>
    <property type="evidence" value="ECO:0007669"/>
    <property type="project" value="TreeGrafter"/>
</dbReference>